<comment type="caution">
    <text evidence="2">The sequence shown here is derived from an EMBL/GenBank/DDBJ whole genome shotgun (WGS) entry which is preliminary data.</text>
</comment>
<feature type="transmembrane region" description="Helical" evidence="1">
    <location>
        <begin position="85"/>
        <end position="103"/>
    </location>
</feature>
<accession>A0A1Q5P8K4</accession>
<protein>
    <recommendedName>
        <fullName evidence="4">DUF2231 domain-containing protein</fullName>
    </recommendedName>
</protein>
<feature type="transmembrane region" description="Helical" evidence="1">
    <location>
        <begin position="6"/>
        <end position="27"/>
    </location>
</feature>
<proteinExistence type="predicted"/>
<sequence length="157" mass="16893">MDLTHIHLLLNHFPIVGTLIGGMVMLWGVAKKQKNIQNTAAAIVLAMALIAIPVFLTGEPAEERVEDLTGISEPMVEEHEEAAELAIWIMAAAGVASLAALALRHKSSSKPAFTLATLITLLAFAAMARAGYYGGQIRHSELHTDPQAVLQDHPRKN</sequence>
<feature type="transmembrane region" description="Helical" evidence="1">
    <location>
        <begin position="39"/>
        <end position="56"/>
    </location>
</feature>
<dbReference type="AlphaFoldDB" id="A0A1Q5P8K4"/>
<keyword evidence="1" id="KW-0812">Transmembrane</keyword>
<keyword evidence="1" id="KW-0472">Membrane</keyword>
<gene>
    <name evidence="2" type="ORF">A3841_05045</name>
</gene>
<feature type="transmembrane region" description="Helical" evidence="1">
    <location>
        <begin position="112"/>
        <end position="132"/>
    </location>
</feature>
<evidence type="ECO:0000313" key="2">
    <source>
        <dbReference type="EMBL" id="OKL38524.1"/>
    </source>
</evidence>
<dbReference type="OrthoDB" id="853672at2"/>
<dbReference type="STRING" id="1797110.A3841_05045"/>
<evidence type="ECO:0000256" key="1">
    <source>
        <dbReference type="SAM" id="Phobius"/>
    </source>
</evidence>
<evidence type="ECO:0008006" key="4">
    <source>
        <dbReference type="Google" id="ProtNLM"/>
    </source>
</evidence>
<evidence type="ECO:0000313" key="3">
    <source>
        <dbReference type="Proteomes" id="UP000186551"/>
    </source>
</evidence>
<reference evidence="2 3" key="1">
    <citation type="submission" date="2016-03" db="EMBL/GenBank/DDBJ databases">
        <title>Genome sequence of Pontibacter sp. nov., of the family cytophagaceae, isolated from marine sediment of the Yellow Sea, China.</title>
        <authorList>
            <person name="Zhang G."/>
            <person name="Zhang R."/>
        </authorList>
    </citation>
    <scope>NUCLEOTIDE SEQUENCE [LARGE SCALE GENOMIC DNA]</scope>
    <source>
        <strain evidence="2 3">S10-8</strain>
    </source>
</reference>
<dbReference type="EMBL" id="LVWA01000012">
    <property type="protein sequence ID" value="OKL38524.1"/>
    <property type="molecule type" value="Genomic_DNA"/>
</dbReference>
<keyword evidence="3" id="KW-1185">Reference proteome</keyword>
<keyword evidence="1" id="KW-1133">Transmembrane helix</keyword>
<name>A0A1Q5P8K4_9BACT</name>
<organism evidence="2 3">
    <name type="scientific">Pontibacter flavimaris</name>
    <dbReference type="NCBI Taxonomy" id="1797110"/>
    <lineage>
        <taxon>Bacteria</taxon>
        <taxon>Pseudomonadati</taxon>
        <taxon>Bacteroidota</taxon>
        <taxon>Cytophagia</taxon>
        <taxon>Cytophagales</taxon>
        <taxon>Hymenobacteraceae</taxon>
        <taxon>Pontibacter</taxon>
    </lineage>
</organism>
<dbReference type="RefSeq" id="WP_073854400.1">
    <property type="nucleotide sequence ID" value="NZ_LVWA01000012.1"/>
</dbReference>
<dbReference type="Proteomes" id="UP000186551">
    <property type="component" value="Unassembled WGS sequence"/>
</dbReference>